<feature type="domain" description="C2" evidence="2">
    <location>
        <begin position="1589"/>
        <end position="1718"/>
    </location>
</feature>
<dbReference type="InterPro" id="IPR057537">
    <property type="entry name" value="C2_C2CD3_N"/>
</dbReference>
<accession>A0A7L4HK74</accession>
<dbReference type="EMBL" id="VZTL01012691">
    <property type="protein sequence ID" value="NXX53906.1"/>
    <property type="molecule type" value="Genomic_DNA"/>
</dbReference>
<feature type="region of interest" description="Disordered" evidence="1">
    <location>
        <begin position="1"/>
        <end position="30"/>
    </location>
</feature>
<feature type="domain" description="C2" evidence="2">
    <location>
        <begin position="767"/>
        <end position="898"/>
    </location>
</feature>
<dbReference type="Pfam" id="PF25339">
    <property type="entry name" value="C2_C2CD3_N"/>
    <property type="match status" value="1"/>
</dbReference>
<feature type="compositionally biased region" description="Polar residues" evidence="1">
    <location>
        <begin position="203"/>
        <end position="230"/>
    </location>
</feature>
<dbReference type="CDD" id="cd00030">
    <property type="entry name" value="C2"/>
    <property type="match status" value="1"/>
</dbReference>
<name>A0A7L4HK74_SCOUM</name>
<dbReference type="Pfam" id="PF00168">
    <property type="entry name" value="C2"/>
    <property type="match status" value="3"/>
</dbReference>
<feature type="non-terminal residue" evidence="3">
    <location>
        <position position="1"/>
    </location>
</feature>
<feature type="region of interest" description="Disordered" evidence="1">
    <location>
        <begin position="443"/>
        <end position="508"/>
    </location>
</feature>
<dbReference type="InterPro" id="IPR037775">
    <property type="entry name" value="C2_C2CD3"/>
</dbReference>
<feature type="compositionally biased region" description="Polar residues" evidence="1">
    <location>
        <begin position="1572"/>
        <end position="1591"/>
    </location>
</feature>
<dbReference type="SUPFAM" id="SSF49562">
    <property type="entry name" value="C2 domain (Calcium/lipid-binding domain, CaLB)"/>
    <property type="match status" value="3"/>
</dbReference>
<feature type="region of interest" description="Disordered" evidence="1">
    <location>
        <begin position="1557"/>
        <end position="1598"/>
    </location>
</feature>
<feature type="region of interest" description="Disordered" evidence="1">
    <location>
        <begin position="2139"/>
        <end position="2247"/>
    </location>
</feature>
<feature type="compositionally biased region" description="Polar residues" evidence="1">
    <location>
        <begin position="474"/>
        <end position="495"/>
    </location>
</feature>
<evidence type="ECO:0000259" key="2">
    <source>
        <dbReference type="PROSITE" id="PS50004"/>
    </source>
</evidence>
<dbReference type="GO" id="GO:0061511">
    <property type="term" value="P:centriole elongation"/>
    <property type="evidence" value="ECO:0007669"/>
    <property type="project" value="TreeGrafter"/>
</dbReference>
<reference evidence="3 4" key="1">
    <citation type="submission" date="2020-02" db="EMBL/GenBank/DDBJ databases">
        <title>Bird 10,000 Genomes (B10K) Project - Family phase.</title>
        <authorList>
            <person name="Zhang G."/>
        </authorList>
    </citation>
    <scope>NUCLEOTIDE SEQUENCE [LARGE SCALE GENOMIC DNA]</scope>
    <source>
        <strain evidence="3">B10K-DU-002-70</strain>
        <tissue evidence="3">Muscle</tissue>
    </source>
</reference>
<feature type="compositionally biased region" description="Polar residues" evidence="1">
    <location>
        <begin position="1918"/>
        <end position="1928"/>
    </location>
</feature>
<feature type="region of interest" description="Disordered" evidence="1">
    <location>
        <begin position="2052"/>
        <end position="2087"/>
    </location>
</feature>
<proteinExistence type="predicted"/>
<evidence type="ECO:0000313" key="3">
    <source>
        <dbReference type="EMBL" id="NXX53906.1"/>
    </source>
</evidence>
<feature type="compositionally biased region" description="Acidic residues" evidence="1">
    <location>
        <begin position="2235"/>
        <end position="2245"/>
    </location>
</feature>
<feature type="compositionally biased region" description="Low complexity" evidence="1">
    <location>
        <begin position="1"/>
        <end position="15"/>
    </location>
</feature>
<dbReference type="Proteomes" id="UP000539032">
    <property type="component" value="Unassembled WGS sequence"/>
</dbReference>
<feature type="compositionally biased region" description="Basic and acidic residues" evidence="1">
    <location>
        <begin position="2203"/>
        <end position="2214"/>
    </location>
</feature>
<protein>
    <submittedName>
        <fullName evidence="3">C2CD3 protein</fullName>
    </submittedName>
</protein>
<gene>
    <name evidence="3" type="primary">C2cd3</name>
    <name evidence="3" type="ORF">SCOUMB_R05303</name>
</gene>
<dbReference type="OrthoDB" id="79771at2759"/>
<feature type="region of interest" description="Disordered" evidence="1">
    <location>
        <begin position="175"/>
        <end position="234"/>
    </location>
</feature>
<dbReference type="PROSITE" id="PS50004">
    <property type="entry name" value="C2"/>
    <property type="match status" value="4"/>
</dbReference>
<evidence type="ECO:0000256" key="1">
    <source>
        <dbReference type="SAM" id="MobiDB-lite"/>
    </source>
</evidence>
<dbReference type="GO" id="GO:0071539">
    <property type="term" value="P:protein localization to centrosome"/>
    <property type="evidence" value="ECO:0007669"/>
    <property type="project" value="TreeGrafter"/>
</dbReference>
<feature type="compositionally biased region" description="Basic and acidic residues" evidence="1">
    <location>
        <begin position="2162"/>
        <end position="2172"/>
    </location>
</feature>
<feature type="compositionally biased region" description="Basic and acidic residues" evidence="1">
    <location>
        <begin position="1871"/>
        <end position="1884"/>
    </location>
</feature>
<feature type="non-terminal residue" evidence="3">
    <location>
        <position position="2301"/>
    </location>
</feature>
<feature type="region of interest" description="Disordered" evidence="1">
    <location>
        <begin position="1918"/>
        <end position="1949"/>
    </location>
</feature>
<comment type="caution">
    <text evidence="3">The sequence shown here is derived from an EMBL/GenBank/DDBJ whole genome shotgun (WGS) entry which is preliminary data.</text>
</comment>
<organism evidence="3 4">
    <name type="scientific">Scopus umbretta</name>
    <name type="common">Hammerkop</name>
    <dbReference type="NCBI Taxonomy" id="33581"/>
    <lineage>
        <taxon>Eukaryota</taxon>
        <taxon>Metazoa</taxon>
        <taxon>Chordata</taxon>
        <taxon>Craniata</taxon>
        <taxon>Vertebrata</taxon>
        <taxon>Euteleostomi</taxon>
        <taxon>Archelosauria</taxon>
        <taxon>Archosauria</taxon>
        <taxon>Dinosauria</taxon>
        <taxon>Saurischia</taxon>
        <taxon>Theropoda</taxon>
        <taxon>Coelurosauria</taxon>
        <taxon>Aves</taxon>
        <taxon>Neognathae</taxon>
        <taxon>Neoaves</taxon>
        <taxon>Aequornithes</taxon>
        <taxon>Pelecaniformes</taxon>
        <taxon>Scopidae</taxon>
        <taxon>Scopus</taxon>
    </lineage>
</organism>
<feature type="region of interest" description="Disordered" evidence="1">
    <location>
        <begin position="951"/>
        <end position="970"/>
    </location>
</feature>
<feature type="domain" description="C2" evidence="2">
    <location>
        <begin position="1149"/>
        <end position="1316"/>
    </location>
</feature>
<dbReference type="InterPro" id="IPR035892">
    <property type="entry name" value="C2_domain_sf"/>
</dbReference>
<feature type="compositionally biased region" description="Basic and acidic residues" evidence="1">
    <location>
        <begin position="2064"/>
        <end position="2076"/>
    </location>
</feature>
<dbReference type="SMART" id="SM00239">
    <property type="entry name" value="C2"/>
    <property type="match status" value="4"/>
</dbReference>
<dbReference type="GO" id="GO:0034451">
    <property type="term" value="C:centriolar satellite"/>
    <property type="evidence" value="ECO:0007669"/>
    <property type="project" value="TreeGrafter"/>
</dbReference>
<dbReference type="CDD" id="cd08683">
    <property type="entry name" value="C2_C2cd3"/>
    <property type="match status" value="1"/>
</dbReference>
<feature type="compositionally biased region" description="Basic and acidic residues" evidence="1">
    <location>
        <begin position="460"/>
        <end position="469"/>
    </location>
</feature>
<evidence type="ECO:0000313" key="4">
    <source>
        <dbReference type="Proteomes" id="UP000539032"/>
    </source>
</evidence>
<dbReference type="PANTHER" id="PTHR21254:SF1">
    <property type="entry name" value="C2 DOMAIN-CONTAINING PROTEIN 3"/>
    <property type="match status" value="1"/>
</dbReference>
<dbReference type="GO" id="GO:0005814">
    <property type="term" value="C:centriole"/>
    <property type="evidence" value="ECO:0007669"/>
    <property type="project" value="TreeGrafter"/>
</dbReference>
<keyword evidence="4" id="KW-1185">Reference proteome</keyword>
<sequence length="2301" mass="253268">MRQRRPGALGPAAGGSRRRGGTGHVPASTSLPPLVEGPLRCFLRCTVSRALWTVAKPPAAAFVRLRWWGETSEGTVFQPASRPGRPAGRTTARYAVRCGPRQFAAYLTDMGVLVLEVVTKLDNLPIGRVQITGLSQLSPSHPINGFFTIVSPTSDKLGELQVVSLVLEPLPELYDTSSSVPTTDASPDIAPAQGSGKPRLRAPSQQSRQTRVTIADQESVNNSRAATPSSGKDHLRFQENAENIKDTFSASHRHLILPDERLKANPSNRQVSFPTGTDPEAPARTNVRVLSLHNPATKDLLSALLDQGNKLRDAMVVSAMKSSPDMEIELNEVPPFMERDDFKTPAKSPKGLNSTVVPTPEDPRLFASEVSGQQFDLNSEERAIQLLLGSADFSPVRFWDRTGSLLDSLSLGSEVYDSELNDPHYDQSLLESLFYTTPKSDSSLSDFLSDDDVNSSKKVTKTEPLKKADPVNPQKDSNAFDQGQKVTDNKQSCSPAQLLAPPEDHTEEAHITPLSADRLALLGQIHLARVIIESLQIPPESIQMKEERKKGLMGKPPRPASVNKCTFFVEYHFPVGASKDGKGQVSITTELIRIASSKITDDAVKFQQRFVFPVRFGGTMIEHWWSSDLAFKIYMRKSTQKKPVAVGSAALQLCKVIRSELLSVSCEIPVEKEGGQTQVGPLKVSVELAADNKDFTRTAARSAMAAQRIPAHAVRSPRLEFQEPNRKSLNAESPRCLKLRNYEDSQKTGAASINAVQPPQAVPTSVAPNPMTQITAPEEDGLLLHVLLMVPDGKDFVAEDYGLHGSCNVYLNCKLLSTEEATRSAVVWGTTQPAFHFSQVMPFSLTSKHLERLKNNVMIIEAWNKMGSPGCDRLLGLVKLPLHQFYISFKDPKISHLLLQAQYPVVAVDSYMPVIDVFTGSRSGSLKVVLAMGSADQIVALQRLKNEEGMVPPITQRPSHSLDPPPTKPTMQIGQEGEDLTEHVFEIRVESVKGLTPLQSTVWGEADCYVQYYFPVQEAGCGALQGTELQEDGIKLKPFRTATTLCVPDPVFNDEHHHSLLVPADVPVQRLLVSAFVAPGAAGGGIQFEVWCRYYYPNVRDQMVAKGTLPLSRLCAMVTMQHRGEIGIQTFNLPLVPRTDSSGEFHLRSSGLLDVSVRYQQSMKTAAGVTAQVVSLSVQIHRAAGLQAAARAVAEKNPSVQYYAGVGVNAYVSVHLSFLPETERRNTRAVARTFCPEFEHRVEIPCNLVIQKSSGEASCLGELLQSADIVFSVYHQSAKSATETLAARASRDYLLGTVTIPTRDLLKRRSGITGWYPVTLSEDLMPSHGTNVLQAIVGGLELSVTFAHQGDRERVLEAAKLLGWNSEESHEDSMDDSDEWEQSANPATVTISTPRVWLPVHCVLLAGQTHLNKSTYCYLRYKLYHQEATWTLLRRPKLSDDTKNVTVSFKKPNKVTLRRSQGLLWFFREEKLEIQVWWSYGKENGVERPLDTDRLIGSAYVDLAALAERSRTTLSVSGVYPLFRCNAANLAGAAVRVHIVLSSASAAVPSRLHCAEEYSNSEDEGTEKAPALSQQVSESQNQKLDIISSESTSDKPQEEDAMFLENTVAVNILVERAMHLSLKGSPLTEREVTAPSSCVSFAVAGADAPITTSVIENTDSPVWDFQQEARLSKELLLDPQQTLVFKVWHKAETERVIGFASVDLSPLLSGFQLVCGWYNITDFSGQCRGQIKVAVSPLQNLNNLKEERQARIRTQPASSSVRTSVSSPVYFKLFSVVNRRPVSSRISPPGTRTPRHEEHMQNVRRFHESLQQAEGNAHRAAKMDSLSLSSRASLLTALRRNLSELDEVQRYFSQKLTKSFPDFSDGNTSKPSHEEWESDHRSLMSREVDPNGRHLLEKSSQLVSQVSSLINDLQTITKNSKESSNVHQDNSRKLGATPVPSQKDEEARTEVCHGRLELDSPSVRSDAQQPGSFGRAVFERHMLHEFLKQALPEDELPSPTDCTQAGEGAFAIQPHSEEEYEEDVIEPRTLNEVTTVTDKTSPWSSLLLSEAEQGADQQHTDVGPGDRHSPDADCLRRGSSRWSSTFGDNQSALTALSPYVSLHADEGSPWAVTEGFQSLSSGTETTEEELFRPAHLSEVHQTADGPVGNGSCDWGRTFNTKPLEENAERPAASREPLAFPGDVGLTNPKATEREEEENGEAVNEDRRDEEERGSSEICVKSVSAQAGLEGNSESFSDDSSEDPLEESEKCVKPKIILPDPVVVPNFFLPPQQMEASMRLLSVSSRPSTALKVSTGHPIRYR</sequence>
<feature type="domain" description="C2" evidence="2">
    <location>
        <begin position="965"/>
        <end position="1126"/>
    </location>
</feature>
<dbReference type="InterPro" id="IPR000008">
    <property type="entry name" value="C2_dom"/>
</dbReference>
<feature type="region of interest" description="Disordered" evidence="1">
    <location>
        <begin position="1859"/>
        <end position="1884"/>
    </location>
</feature>
<dbReference type="PANTHER" id="PTHR21254">
    <property type="entry name" value="C2 DOMAIN-CONTAINING PROTEIN 3"/>
    <property type="match status" value="1"/>
</dbReference>
<feature type="compositionally biased region" description="Polar residues" evidence="1">
    <location>
        <begin position="175"/>
        <end position="185"/>
    </location>
</feature>
<dbReference type="GO" id="GO:0060271">
    <property type="term" value="P:cilium assembly"/>
    <property type="evidence" value="ECO:0007669"/>
    <property type="project" value="TreeGrafter"/>
</dbReference>
<dbReference type="Gene3D" id="2.60.40.150">
    <property type="entry name" value="C2 domain"/>
    <property type="match status" value="2"/>
</dbReference>